<organism evidence="2 3">
    <name type="scientific">Fischerella major NIES-592</name>
    <dbReference type="NCBI Taxonomy" id="210994"/>
    <lineage>
        <taxon>Bacteria</taxon>
        <taxon>Bacillati</taxon>
        <taxon>Cyanobacteriota</taxon>
        <taxon>Cyanophyceae</taxon>
        <taxon>Nostocales</taxon>
        <taxon>Hapalosiphonaceae</taxon>
        <taxon>Fischerella</taxon>
    </lineage>
</organism>
<sequence>MLNKLDSHSSLPNIQEIATNFRLIGWINFGLQLSLLVVSGLIVLFAIADPNFNLKAQDPMSWLGLFCAVGGLLILGISLYWDWRYTRIGKELHSANPALHPKKADVIRLLWQGLTLNGVGMILTLFGVEAIIGTLVARSLTQVEGLAIYNASQLIEPLDMFVVQANINTILAQFVGIISSAWLISRISYHQH</sequence>
<keyword evidence="1" id="KW-0812">Transmembrane</keyword>
<feature type="transmembrane region" description="Helical" evidence="1">
    <location>
        <begin position="118"/>
        <end position="141"/>
    </location>
</feature>
<evidence type="ECO:0008006" key="4">
    <source>
        <dbReference type="Google" id="ProtNLM"/>
    </source>
</evidence>
<evidence type="ECO:0000256" key="1">
    <source>
        <dbReference type="SAM" id="Phobius"/>
    </source>
</evidence>
<dbReference type="PANTHER" id="PTHR34548:SF2">
    <property type="entry name" value="PROTEIN TIC 21, CHLOROPLASTIC"/>
    <property type="match status" value="1"/>
</dbReference>
<keyword evidence="1" id="KW-0472">Membrane</keyword>
<name>A0A1U7H0A8_9CYAN</name>
<gene>
    <name evidence="2" type="ORF">NIES592_09555</name>
</gene>
<feature type="transmembrane region" description="Helical" evidence="1">
    <location>
        <begin position="60"/>
        <end position="81"/>
    </location>
</feature>
<dbReference type="Pfam" id="PF12263">
    <property type="entry name" value="DUF3611"/>
    <property type="match status" value="1"/>
</dbReference>
<comment type="caution">
    <text evidence="2">The sequence shown here is derived from an EMBL/GenBank/DDBJ whole genome shotgun (WGS) entry which is preliminary data.</text>
</comment>
<dbReference type="PANTHER" id="PTHR34548">
    <property type="entry name" value="PROTEIN TIC 21, CHLOROPLASTIC"/>
    <property type="match status" value="1"/>
</dbReference>
<dbReference type="Proteomes" id="UP000186391">
    <property type="component" value="Unassembled WGS sequence"/>
</dbReference>
<keyword evidence="1" id="KW-1133">Transmembrane helix</keyword>
<reference evidence="2 3" key="1">
    <citation type="submission" date="2016-11" db="EMBL/GenBank/DDBJ databases">
        <title>Draft Genome Sequences of Nine Cyanobacterial Strains from Diverse Habitats.</title>
        <authorList>
            <person name="Zhu T."/>
            <person name="Hou S."/>
            <person name="Lu X."/>
            <person name="Hess W.R."/>
        </authorList>
    </citation>
    <scope>NUCLEOTIDE SEQUENCE [LARGE SCALE GENOMIC DNA]</scope>
    <source>
        <strain evidence="2 3">NIES-592</strain>
    </source>
</reference>
<keyword evidence="3" id="KW-1185">Reference proteome</keyword>
<dbReference type="EMBL" id="MRCA01000004">
    <property type="protein sequence ID" value="OKH14308.1"/>
    <property type="molecule type" value="Genomic_DNA"/>
</dbReference>
<dbReference type="OrthoDB" id="5766633at2"/>
<dbReference type="InterPro" id="IPR022051">
    <property type="entry name" value="DUF3611"/>
</dbReference>
<evidence type="ECO:0000313" key="3">
    <source>
        <dbReference type="Proteomes" id="UP000186391"/>
    </source>
</evidence>
<proteinExistence type="predicted"/>
<feature type="transmembrane region" description="Helical" evidence="1">
    <location>
        <begin position="161"/>
        <end position="184"/>
    </location>
</feature>
<dbReference type="AlphaFoldDB" id="A0A1U7H0A8"/>
<dbReference type="RefSeq" id="WP_073555622.1">
    <property type="nucleotide sequence ID" value="NZ_MRCA01000004.1"/>
</dbReference>
<feature type="transmembrane region" description="Helical" evidence="1">
    <location>
        <begin position="21"/>
        <end position="48"/>
    </location>
</feature>
<protein>
    <recommendedName>
        <fullName evidence="4">DUF3611 domain-containing protein</fullName>
    </recommendedName>
</protein>
<accession>A0A1U7H0A8</accession>
<evidence type="ECO:0000313" key="2">
    <source>
        <dbReference type="EMBL" id="OKH14308.1"/>
    </source>
</evidence>